<accession>A0A928V116</accession>
<dbReference type="InterPro" id="IPR041700">
    <property type="entry name" value="OMP_b-brl_3"/>
</dbReference>
<name>A0A928V116_9SPHI</name>
<sequence length="946" mass="105268">MMFKRGVISLLFGIIIMSFSANAQSGKTVQGMLRDSASRIIAGASVELITNNDTLRTGSSIAGIFTFENVKSDQFTIRINSLGFESLQKDFTIPANQAKTVLPSIILKGIDNLIEEVVVSGVITIQVKGDTLEYSTKDLKLRDDALAEDALKKLEGVEVDKDGNVTAQGEEVKRVRINGKDFFGGDVKTATQNLPANIIDKIQIIDDYGDMANLTGNKTGDTEKVLNITIDPKYNQGHMSTLRFGYGTEDRYQATGMWMGMKEGSQISVLGNLNNINAPLFDFSTTGGGARQMRGGGGRGGVGGINNSTGLTNTGSIGVNFRHDFNDKLTVYGSYSYGRDDQDIISSSHSVYQYEIPEIIDDEATTNNITGNHRFESNIEWKPSETDFIKLTPQFGFSNSSTSSFTSYDKMRNGVSWNLEENAYDSKTSSPRYGISGLYNKRLSANGRNLFFNFNFNSSATESDVERIVENTLLDTTNSNLPPEEVYRRTWNELRNKSWNGGASVSYLEPISKYGKLEFSYDYNVNTYDNNNFQEAFNADESPLTDPDYNFDYQYDYSFSTHRFGSSFSFNNDKIKYSVGASVQPSILEGTIFGNSVNNEIHRTAFNFIPIARFEYKFSRQSNISVNYSGQATEPSVTQIQPFTDYSNPNFPISGNPDLNAEFVHSLRLNFRKSDFQTGNTFFAFARATSTENKIATVNHRTSDDIGNLIQETGYRNADGAFSVSSFYNYSKSWKEKTYSLSFNGGASYNNNVSFISSDDLDNKDNPEENLAKNWVLNQGINFRYNPSTKFELNPGVRYTFNNTYNTLYATTTNVTTWTPSINGNLNLSETWIFGADVSKSFNSGFGGQTSNVNPLIINAFLEKKFLKDNRGSFRLAAFDMLNQQTNISRTVQNNITTDSQTNRLARYFMLTFTYRFQKFALGDLAPQQGGPGQGGPGGGMRPPGM</sequence>
<dbReference type="EMBL" id="PRDK01000005">
    <property type="protein sequence ID" value="MBE8714184.1"/>
    <property type="molecule type" value="Genomic_DNA"/>
</dbReference>
<dbReference type="Pfam" id="PF14905">
    <property type="entry name" value="OMP_b-brl_3"/>
    <property type="match status" value="1"/>
</dbReference>
<keyword evidence="2" id="KW-0732">Signal</keyword>
<feature type="chain" id="PRO_5037012304" description="Outer membrane protein beta-barrel domain-containing protein" evidence="2">
    <location>
        <begin position="24"/>
        <end position="946"/>
    </location>
</feature>
<organism evidence="4 5">
    <name type="scientific">Sphingobacterium hungaricum</name>
    <dbReference type="NCBI Taxonomy" id="2082723"/>
    <lineage>
        <taxon>Bacteria</taxon>
        <taxon>Pseudomonadati</taxon>
        <taxon>Bacteroidota</taxon>
        <taxon>Sphingobacteriia</taxon>
        <taxon>Sphingobacteriales</taxon>
        <taxon>Sphingobacteriaceae</taxon>
        <taxon>Sphingobacterium</taxon>
    </lineage>
</organism>
<keyword evidence="5" id="KW-1185">Reference proteome</keyword>
<evidence type="ECO:0000256" key="2">
    <source>
        <dbReference type="SAM" id="SignalP"/>
    </source>
</evidence>
<evidence type="ECO:0000313" key="4">
    <source>
        <dbReference type="EMBL" id="MBE8714184.1"/>
    </source>
</evidence>
<dbReference type="AlphaFoldDB" id="A0A928V116"/>
<evidence type="ECO:0000256" key="1">
    <source>
        <dbReference type="SAM" id="MobiDB-lite"/>
    </source>
</evidence>
<feature type="signal peptide" evidence="2">
    <location>
        <begin position="1"/>
        <end position="23"/>
    </location>
</feature>
<dbReference type="SUPFAM" id="SSF49464">
    <property type="entry name" value="Carboxypeptidase regulatory domain-like"/>
    <property type="match status" value="1"/>
</dbReference>
<feature type="compositionally biased region" description="Gly residues" evidence="1">
    <location>
        <begin position="930"/>
        <end position="946"/>
    </location>
</feature>
<proteinExistence type="predicted"/>
<protein>
    <recommendedName>
        <fullName evidence="3">Outer membrane protein beta-barrel domain-containing protein</fullName>
    </recommendedName>
</protein>
<dbReference type="SUPFAM" id="SSF56935">
    <property type="entry name" value="Porins"/>
    <property type="match status" value="1"/>
</dbReference>
<comment type="caution">
    <text evidence="4">The sequence shown here is derived from an EMBL/GenBank/DDBJ whole genome shotgun (WGS) entry which is preliminary data.</text>
</comment>
<evidence type="ECO:0000313" key="5">
    <source>
        <dbReference type="Proteomes" id="UP000616201"/>
    </source>
</evidence>
<feature type="region of interest" description="Disordered" evidence="1">
    <location>
        <begin position="926"/>
        <end position="946"/>
    </location>
</feature>
<reference evidence="4" key="1">
    <citation type="submission" date="2018-02" db="EMBL/GenBank/DDBJ databases">
        <authorList>
            <person name="Vasarhelyi B.M."/>
            <person name="Deshmukh S."/>
            <person name="Balint B."/>
            <person name="Kukolya J."/>
        </authorList>
    </citation>
    <scope>NUCLEOTIDE SEQUENCE</scope>
    <source>
        <strain evidence="4">KB22</strain>
    </source>
</reference>
<dbReference type="Pfam" id="PF13620">
    <property type="entry name" value="CarboxypepD_reg"/>
    <property type="match status" value="1"/>
</dbReference>
<dbReference type="RefSeq" id="WP_196934356.1">
    <property type="nucleotide sequence ID" value="NZ_MU158697.1"/>
</dbReference>
<dbReference type="InterPro" id="IPR008969">
    <property type="entry name" value="CarboxyPept-like_regulatory"/>
</dbReference>
<dbReference type="Proteomes" id="UP000616201">
    <property type="component" value="Unassembled WGS sequence"/>
</dbReference>
<feature type="domain" description="Outer membrane protein beta-barrel" evidence="3">
    <location>
        <begin position="443"/>
        <end position="753"/>
    </location>
</feature>
<gene>
    <name evidence="4" type="ORF">C4F49_10865</name>
</gene>
<evidence type="ECO:0000259" key="3">
    <source>
        <dbReference type="Pfam" id="PF14905"/>
    </source>
</evidence>